<sequence>MDGWRNSSAHKDSVVFGMRNVNVDFFFIGARDSSGIRKNADNIAAAGQEIIQHAYDVFGITITSGQSDNALNFQNAIALLRTVHGESLLPASCSSHSADLLIQHFMDEEQIGKVRDVVNLFRDPTYETLLLQAGGTRVKTYPPHRFRYLELILLSLRNNWGRLGHICQDADNNIPVNVIDIILHDDDFVHYMNTTLALLDPICLLINECQGA</sequence>
<protein>
    <submittedName>
        <fullName evidence="1">Uncharacterized protein</fullName>
    </submittedName>
</protein>
<proteinExistence type="predicted"/>
<comment type="caution">
    <text evidence="1">The sequence shown here is derived from an EMBL/GenBank/DDBJ whole genome shotgun (WGS) entry which is preliminary data.</text>
</comment>
<evidence type="ECO:0000313" key="2">
    <source>
        <dbReference type="Proteomes" id="UP001239111"/>
    </source>
</evidence>
<reference evidence="1" key="1">
    <citation type="submission" date="2023-04" db="EMBL/GenBank/DDBJ databases">
        <title>A chromosome-level genome assembly of the parasitoid wasp Eretmocerus hayati.</title>
        <authorList>
            <person name="Zhong Y."/>
            <person name="Liu S."/>
            <person name="Liu Y."/>
        </authorList>
    </citation>
    <scope>NUCLEOTIDE SEQUENCE</scope>
    <source>
        <strain evidence="1">ZJU_SS_LIU_2023</strain>
    </source>
</reference>
<gene>
    <name evidence="1" type="ORF">QAD02_021180</name>
</gene>
<keyword evidence="2" id="KW-1185">Reference proteome</keyword>
<name>A0ACC2PPP9_9HYME</name>
<dbReference type="EMBL" id="CM056741">
    <property type="protein sequence ID" value="KAJ8685387.1"/>
    <property type="molecule type" value="Genomic_DNA"/>
</dbReference>
<dbReference type="Proteomes" id="UP001239111">
    <property type="component" value="Chromosome 1"/>
</dbReference>
<organism evidence="1 2">
    <name type="scientific">Eretmocerus hayati</name>
    <dbReference type="NCBI Taxonomy" id="131215"/>
    <lineage>
        <taxon>Eukaryota</taxon>
        <taxon>Metazoa</taxon>
        <taxon>Ecdysozoa</taxon>
        <taxon>Arthropoda</taxon>
        <taxon>Hexapoda</taxon>
        <taxon>Insecta</taxon>
        <taxon>Pterygota</taxon>
        <taxon>Neoptera</taxon>
        <taxon>Endopterygota</taxon>
        <taxon>Hymenoptera</taxon>
        <taxon>Apocrita</taxon>
        <taxon>Proctotrupomorpha</taxon>
        <taxon>Chalcidoidea</taxon>
        <taxon>Aphelinidae</taxon>
        <taxon>Aphelininae</taxon>
        <taxon>Eretmocerus</taxon>
    </lineage>
</organism>
<accession>A0ACC2PPP9</accession>
<evidence type="ECO:0000313" key="1">
    <source>
        <dbReference type="EMBL" id="KAJ8685387.1"/>
    </source>
</evidence>